<keyword evidence="1" id="KW-0472">Membrane</keyword>
<keyword evidence="3" id="KW-1185">Reference proteome</keyword>
<evidence type="ECO:0000313" key="3">
    <source>
        <dbReference type="Proteomes" id="UP001549164"/>
    </source>
</evidence>
<protein>
    <submittedName>
        <fullName evidence="2">Uncharacterized protein</fullName>
    </submittedName>
</protein>
<evidence type="ECO:0000256" key="1">
    <source>
        <dbReference type="SAM" id="Phobius"/>
    </source>
</evidence>
<comment type="caution">
    <text evidence="2">The sequence shown here is derived from an EMBL/GenBank/DDBJ whole genome shotgun (WGS) entry which is preliminary data.</text>
</comment>
<keyword evidence="1" id="KW-0812">Transmembrane</keyword>
<name>A0ABV2IH03_9HYPH</name>
<dbReference type="EMBL" id="JBEPLY010000025">
    <property type="protein sequence ID" value="MET3602194.1"/>
    <property type="molecule type" value="Genomic_DNA"/>
</dbReference>
<reference evidence="2 3" key="1">
    <citation type="submission" date="2024-06" db="EMBL/GenBank/DDBJ databases">
        <title>Genomic Encyclopedia of Type Strains, Phase IV (KMG-IV): sequencing the most valuable type-strain genomes for metagenomic binning, comparative biology and taxonomic classification.</title>
        <authorList>
            <person name="Goeker M."/>
        </authorList>
    </citation>
    <scope>NUCLEOTIDE SEQUENCE [LARGE SCALE GENOMIC DNA]</scope>
    <source>
        <strain evidence="2 3">DSM 28102</strain>
    </source>
</reference>
<accession>A0ABV2IH03</accession>
<dbReference type="Proteomes" id="UP001549164">
    <property type="component" value="Unassembled WGS sequence"/>
</dbReference>
<keyword evidence="1" id="KW-1133">Transmembrane helix</keyword>
<proteinExistence type="predicted"/>
<gene>
    <name evidence="2" type="ORF">ABID12_004163</name>
</gene>
<feature type="transmembrane region" description="Helical" evidence="1">
    <location>
        <begin position="7"/>
        <end position="24"/>
    </location>
</feature>
<sequence>MTRTQSLSLYLAILVLTAVFWLRLEAWLAATGV</sequence>
<evidence type="ECO:0000313" key="2">
    <source>
        <dbReference type="EMBL" id="MET3602194.1"/>
    </source>
</evidence>
<organism evidence="2 3">
    <name type="scientific">Martelella mangrovi</name>
    <dbReference type="NCBI Taxonomy" id="1397477"/>
    <lineage>
        <taxon>Bacteria</taxon>
        <taxon>Pseudomonadati</taxon>
        <taxon>Pseudomonadota</taxon>
        <taxon>Alphaproteobacteria</taxon>
        <taxon>Hyphomicrobiales</taxon>
        <taxon>Aurantimonadaceae</taxon>
        <taxon>Martelella</taxon>
    </lineage>
</organism>